<feature type="signal peptide" evidence="1">
    <location>
        <begin position="1"/>
        <end position="20"/>
    </location>
</feature>
<comment type="caution">
    <text evidence="2">The sequence shown here is derived from an EMBL/GenBank/DDBJ whole genome shotgun (WGS) entry which is preliminary data.</text>
</comment>
<protein>
    <recommendedName>
        <fullName evidence="4">DUF4842 domain-containing protein</fullName>
    </recommendedName>
</protein>
<proteinExistence type="predicted"/>
<organism evidence="2 3">
    <name type="scientific">Hallerella porci</name>
    <dbReference type="NCBI Taxonomy" id="1945871"/>
    <lineage>
        <taxon>Bacteria</taxon>
        <taxon>Pseudomonadati</taxon>
        <taxon>Fibrobacterota</taxon>
        <taxon>Fibrobacteria</taxon>
        <taxon>Fibrobacterales</taxon>
        <taxon>Fibrobacteraceae</taxon>
        <taxon>Hallerella</taxon>
    </lineage>
</organism>
<reference evidence="2 3" key="1">
    <citation type="submission" date="2018-05" db="EMBL/GenBank/DDBJ databases">
        <title>Animal gut microbial communities from fecal samples from Wisconsin, USA.</title>
        <authorList>
            <person name="Neumann A."/>
        </authorList>
    </citation>
    <scope>NUCLEOTIDE SEQUENCE [LARGE SCALE GENOMIC DNA]</scope>
    <source>
        <strain evidence="2 3">UWS4</strain>
    </source>
</reference>
<sequence>MKTFNLLYTFCAAAALSFTACDDSSEYGSCSVKGEDEIYLGQSGISWVAEWTGPYELNPKVSLTWYINGEEYDNNRLKIKIYPKESGTYKAKLKIGGDITIKCEDKIKVKEPPKLKIETEKKAVDLGLPSGTKWANMNVGAKDNSAFGDHFAWGSVKPENGPGKINMDISGNVEYDAAMANWGDKWKMPTENQLKELGSNCTWIRKTFNDIDGYQVIGPNGKSIFLPAAGSGKDGCGENFCGLLIGYYWSSTPARYVGNNALKVYVNSDKPNAKYDSERASYLWLGTTEGFPNAFGADYHKYQKSVRPVLAE</sequence>
<gene>
    <name evidence="2" type="ORF">B0H50_1457</name>
</gene>
<evidence type="ECO:0000256" key="1">
    <source>
        <dbReference type="SAM" id="SignalP"/>
    </source>
</evidence>
<evidence type="ECO:0000313" key="3">
    <source>
        <dbReference type="Proteomes" id="UP000245523"/>
    </source>
</evidence>
<dbReference type="EMBL" id="QGHD01000045">
    <property type="protein sequence ID" value="PWK87506.1"/>
    <property type="molecule type" value="Genomic_DNA"/>
</dbReference>
<evidence type="ECO:0000313" key="2">
    <source>
        <dbReference type="EMBL" id="PWK87506.1"/>
    </source>
</evidence>
<keyword evidence="3" id="KW-1185">Reference proteome</keyword>
<dbReference type="Proteomes" id="UP000245523">
    <property type="component" value="Unassembled WGS sequence"/>
</dbReference>
<keyword evidence="1" id="KW-0732">Signal</keyword>
<feature type="chain" id="PRO_5045462081" description="DUF4842 domain-containing protein" evidence="1">
    <location>
        <begin position="21"/>
        <end position="312"/>
    </location>
</feature>
<dbReference type="RefSeq" id="WP_106200215.1">
    <property type="nucleotide sequence ID" value="NZ_QGHD01000045.1"/>
</dbReference>
<dbReference type="PROSITE" id="PS51257">
    <property type="entry name" value="PROKAR_LIPOPROTEIN"/>
    <property type="match status" value="1"/>
</dbReference>
<name>A0ABX5LN49_9BACT</name>
<evidence type="ECO:0008006" key="4">
    <source>
        <dbReference type="Google" id="ProtNLM"/>
    </source>
</evidence>
<accession>A0ABX5LN49</accession>